<protein>
    <submittedName>
        <fullName evidence="1">Uncharacterized protein</fullName>
    </submittedName>
</protein>
<dbReference type="EMBL" id="MU970040">
    <property type="protein sequence ID" value="KAK9325537.1"/>
    <property type="molecule type" value="Genomic_DNA"/>
</dbReference>
<keyword evidence="2" id="KW-1185">Reference proteome</keyword>
<dbReference type="Proteomes" id="UP001489719">
    <property type="component" value="Unassembled WGS sequence"/>
</dbReference>
<comment type="caution">
    <text evidence="1">The sequence shown here is derived from an EMBL/GenBank/DDBJ whole genome shotgun (WGS) entry which is preliminary data.</text>
</comment>
<evidence type="ECO:0000313" key="1">
    <source>
        <dbReference type="EMBL" id="KAK9325537.1"/>
    </source>
</evidence>
<name>A0ACC3TXY0_9ASCO</name>
<organism evidence="1 2">
    <name type="scientific">Lipomyces orientalis</name>
    <dbReference type="NCBI Taxonomy" id="1233043"/>
    <lineage>
        <taxon>Eukaryota</taxon>
        <taxon>Fungi</taxon>
        <taxon>Dikarya</taxon>
        <taxon>Ascomycota</taxon>
        <taxon>Saccharomycotina</taxon>
        <taxon>Lipomycetes</taxon>
        <taxon>Lipomycetales</taxon>
        <taxon>Lipomycetaceae</taxon>
        <taxon>Lipomyces</taxon>
    </lineage>
</organism>
<gene>
    <name evidence="1" type="ORF">V1517DRAFT_269636</name>
</gene>
<reference evidence="2" key="1">
    <citation type="journal article" date="2024" name="Front. Bioeng. Biotechnol.">
        <title>Genome-scale model development and genomic sequencing of the oleaginous clade Lipomyces.</title>
        <authorList>
            <person name="Czajka J.J."/>
            <person name="Han Y."/>
            <person name="Kim J."/>
            <person name="Mondo S.J."/>
            <person name="Hofstad B.A."/>
            <person name="Robles A."/>
            <person name="Haridas S."/>
            <person name="Riley R."/>
            <person name="LaButti K."/>
            <person name="Pangilinan J."/>
            <person name="Andreopoulos W."/>
            <person name="Lipzen A."/>
            <person name="Yan J."/>
            <person name="Wang M."/>
            <person name="Ng V."/>
            <person name="Grigoriev I.V."/>
            <person name="Spatafora J.W."/>
            <person name="Magnuson J.K."/>
            <person name="Baker S.E."/>
            <person name="Pomraning K.R."/>
        </authorList>
    </citation>
    <scope>NUCLEOTIDE SEQUENCE [LARGE SCALE GENOMIC DNA]</scope>
    <source>
        <strain evidence="2">CBS 10300</strain>
    </source>
</reference>
<proteinExistence type="predicted"/>
<accession>A0ACC3TXY0</accession>
<sequence>MMELASRSLSTSSNATEADPASRSRSLSPASHAPLRSLAVPRRALSYGAMGSPLRSPSTTTADGIGWTRGRHVNVILELDLNCNIIWGSRSWANVMGVDIQDLIGKPISEVLVGNEDVFQKATDAMLETNSSYHVRFTTYRGELAQDADEQEAAVVGTEMSTPSSTAVTSRTNSTYASANNSRRNSMIREEDERAGPDAMVTPKTSPAKVILAGSSTTIVTPLAAPAPASPSIAAQRESVGASSPRKPSSGVQESRGDRSETTPPHNNTLEMEGQGIIIFDRHTLDPCYSMWVLKPYFEPLRPVVDLPQTLVDSLGFGADVLASYISRLSQTGVTDPKDFPMQDQIMCRICERQIQPWWFERHSELCLVEHKAESDVQPCQDNLREHRARLFAILEQLEGQANHDGVVEYRGMPVAPPPLHRSGSSQRFPMSLSHLKHLGKYRSPVRTVEMLLDLCDMSLMVNTPALRDSNRTTDEEGGYEIRVHSPESESRLKQVLTWHAPSNVEDEGLALLCRDTERIAKSKIEAILRLGNTITYSEKIQRELSVLVNETIEEAVSQIIQQQADDADQSGDDDLASDAGDLGFFSGYLSQQFRDEFGDEQVVSPSPGGYNSGTVSVASGSSPHETMTPKSLFASLSRPRSRKLKVRDEEGMDSDSSRSSVVYLREKADSPVSEPEMPSRNIWTRKSSASFLFGSPHRQKSPSISFSKSPLQTQKLKFSSMADNGSSSHSNTSSTTAHTDSINNISFTPLTSPLLFPIDSYPEIGRHHRRKSSAASDFSKGPVSPLLSSVNPAVRPAQPSIKDFEVIKPISRGAFGSVYLTKKKNTGDYFAIKVLKKSDMIAKNQVTNVKAERAIMMAQAESPFVAKLFFTFQSKEYLYLVMEYLNGGDCAALLKAFGGGLPEDWAKKYVAEVVLGIENLHEQGIVHRDLKPDNLLIDKDGHLKLTDFGLSRMGLVGRQARARNASTIDPPDIFQQGQFGSRSMSVSAQQPGALDTPMYVDNNLGLGISPGSTPVMQPADSGALLNVPGYFSLNKSALSEPYPKPLSLSSSFPKKGESINSMLSSFTLTNPMSASPRLAGKDREDDAQSATSSVSSDVSGITGLGLQQMNSHNNSGSVSVSASASASGSGSTATSSSMPPPPTPALQNMALFDPANDGKKFVGTPDYLAPETIMGTGQDEMSDWWSLGCIVFEFLYGYPPFHADTPNEVFENILARKIAWPSPEEVQSVSREAIDLIEKLICTDPEKRLGAETSDQVKRHPFFEGITWESLCEEEASFIPQPLHDEDTAYFDDRGAILQTFPEEENEDSDAKRDDKHHDHLGTRSSGQSSRQDSSSEASSRKGSFGSAASGTTAPTTSSTRSVKLLPLHIPHHFRGRRMRRLSEPVPADDFGSFSFKNLNVLEKANKDVIQRLKSEHLEQMKSPVSPAQPSGLVEPSPVKPRNASVGSLGAAISLNYGKRPGSPSSSSSGNSTFFRNVSPSRNLAHLSIPSSPLTTSVPISAPYDTDEDREQSSSSSSAVSRQSGSPINSRKVSTSSFK</sequence>
<evidence type="ECO:0000313" key="2">
    <source>
        <dbReference type="Proteomes" id="UP001489719"/>
    </source>
</evidence>